<dbReference type="RefSeq" id="WP_068410605.1">
    <property type="nucleotide sequence ID" value="NZ_LRDB01000001.1"/>
</dbReference>
<dbReference type="PROSITE" id="PS51257">
    <property type="entry name" value="PROKAR_LIPOPROTEIN"/>
    <property type="match status" value="1"/>
</dbReference>
<reference evidence="1 2" key="1">
    <citation type="submission" date="2016-01" db="EMBL/GenBank/DDBJ databases">
        <title>Genome sequencing of Roseivirga echinicomitans KMM 6058.</title>
        <authorList>
            <person name="Selvaratnam C."/>
            <person name="Thevarajoo S."/>
            <person name="Goh K.M."/>
            <person name="Ee R."/>
            <person name="Chan K.-G."/>
            <person name="Chong C.S."/>
        </authorList>
    </citation>
    <scope>NUCLEOTIDE SEQUENCE [LARGE SCALE GENOMIC DNA]</scope>
    <source>
        <strain evidence="1 2">KMM 6058</strain>
    </source>
</reference>
<proteinExistence type="predicted"/>
<dbReference type="EMBL" id="LRDB01000001">
    <property type="protein sequence ID" value="KYG83564.1"/>
    <property type="molecule type" value="Genomic_DNA"/>
</dbReference>
<dbReference type="Proteomes" id="UP000075615">
    <property type="component" value="Unassembled WGS sequence"/>
</dbReference>
<comment type="caution">
    <text evidence="1">The sequence shown here is derived from an EMBL/GenBank/DDBJ whole genome shotgun (WGS) entry which is preliminary data.</text>
</comment>
<evidence type="ECO:0000313" key="1">
    <source>
        <dbReference type="EMBL" id="KYG83564.1"/>
    </source>
</evidence>
<accession>A0A150XY30</accession>
<dbReference type="Pfam" id="PF17170">
    <property type="entry name" value="DUF5128"/>
    <property type="match status" value="1"/>
</dbReference>
<organism evidence="1 2">
    <name type="scientific">Roseivirga echinicomitans</name>
    <dbReference type="NCBI Taxonomy" id="296218"/>
    <lineage>
        <taxon>Bacteria</taxon>
        <taxon>Pseudomonadati</taxon>
        <taxon>Bacteroidota</taxon>
        <taxon>Cytophagia</taxon>
        <taxon>Cytophagales</taxon>
        <taxon>Roseivirgaceae</taxon>
        <taxon>Roseivirga</taxon>
    </lineage>
</organism>
<evidence type="ECO:0000313" key="2">
    <source>
        <dbReference type="Proteomes" id="UP000075615"/>
    </source>
</evidence>
<dbReference type="OrthoDB" id="1098767at2"/>
<evidence type="ECO:0008006" key="3">
    <source>
        <dbReference type="Google" id="ProtNLM"/>
    </source>
</evidence>
<keyword evidence="2" id="KW-1185">Reference proteome</keyword>
<gene>
    <name evidence="1" type="ORF">AWN68_01810</name>
</gene>
<dbReference type="STRING" id="296218.AWN68_01810"/>
<name>A0A150XY30_9BACT</name>
<sequence>MKKDKVLPFQYLILLLAVSGTSSCGGDKSVKSDSLVIDYKEFRDVELRNFFKDITYVTLENHEESIINNVGRIVVLDTSILVESGDEITEFSKKGKFLRRLNEQGFGPSEYQRIADFQLIDNRLAILDNKSDRLLFYNLEDFSFVSYIPLQFRGGSSFEYDNEMFYFHKSNRLNPLLNGTDKYEIITTDKEGNIMGGYLPYEGEVKSGVTENLIGLDRPFGRDGSSLIYSNGFRNDSLYILSNGELTGVNIGFPSRPSIPNDLNKSHFQPSPEELLSRNSEIHVGPFFNFLTPKSQSFVILYDMNFRWVYLKDDKIKFMSKNIIDSKIKIDIVAPNNYSNGYFVSVLTSEWLETQEQKIINGLNDIEFLKTAHQVLNEDLNPILILYKEK</sequence>
<dbReference type="AlphaFoldDB" id="A0A150XY30"/>
<protein>
    <recommendedName>
        <fullName evidence="3">6-bladed beta-propeller</fullName>
    </recommendedName>
</protein>